<proteinExistence type="inferred from homology"/>
<dbReference type="InterPro" id="IPR000667">
    <property type="entry name" value="Peptidase_S13"/>
</dbReference>
<keyword evidence="2" id="KW-0378">Hydrolase</keyword>
<evidence type="ECO:0000313" key="3">
    <source>
        <dbReference type="EMBL" id="MFC5412219.1"/>
    </source>
</evidence>
<dbReference type="SUPFAM" id="SSF56601">
    <property type="entry name" value="beta-lactamase/transpeptidase-like"/>
    <property type="match status" value="1"/>
</dbReference>
<dbReference type="InterPro" id="IPR012338">
    <property type="entry name" value="Beta-lactam/transpept-like"/>
</dbReference>
<evidence type="ECO:0000313" key="4">
    <source>
        <dbReference type="Proteomes" id="UP001596106"/>
    </source>
</evidence>
<reference evidence="4" key="1">
    <citation type="journal article" date="2019" name="Int. J. Syst. Evol. Microbiol.">
        <title>The Global Catalogue of Microorganisms (GCM) 10K type strain sequencing project: providing services to taxonomists for standard genome sequencing and annotation.</title>
        <authorList>
            <consortium name="The Broad Institute Genomics Platform"/>
            <consortium name="The Broad Institute Genome Sequencing Center for Infectious Disease"/>
            <person name="Wu L."/>
            <person name="Ma J."/>
        </authorList>
    </citation>
    <scope>NUCLEOTIDE SEQUENCE [LARGE SCALE GENOMIC DNA]</scope>
    <source>
        <strain evidence="4">CCUG 55250</strain>
    </source>
</reference>
<name>A0ABW0IH47_9BACT</name>
<protein>
    <submittedName>
        <fullName evidence="3">D-alanyl-D-alanine carboxypeptidase/D-alanyl-D-alanine-endopeptidase</fullName>
    </submittedName>
</protein>
<dbReference type="PROSITE" id="PS51257">
    <property type="entry name" value="PROKAR_LIPOPROTEIN"/>
    <property type="match status" value="1"/>
</dbReference>
<dbReference type="Gene3D" id="3.40.710.10">
    <property type="entry name" value="DD-peptidase/beta-lactamase superfamily"/>
    <property type="match status" value="2"/>
</dbReference>
<dbReference type="RefSeq" id="WP_379849513.1">
    <property type="nucleotide sequence ID" value="NZ_JBHSMA010000011.1"/>
</dbReference>
<organism evidence="3 4">
    <name type="scientific">Larkinella bovis</name>
    <dbReference type="NCBI Taxonomy" id="683041"/>
    <lineage>
        <taxon>Bacteria</taxon>
        <taxon>Pseudomonadati</taxon>
        <taxon>Bacteroidota</taxon>
        <taxon>Cytophagia</taxon>
        <taxon>Cytophagales</taxon>
        <taxon>Spirosomataceae</taxon>
        <taxon>Larkinella</taxon>
    </lineage>
</organism>
<accession>A0ABW0IH47</accession>
<dbReference type="PANTHER" id="PTHR30023">
    <property type="entry name" value="D-ALANYL-D-ALANINE CARBOXYPEPTIDASE"/>
    <property type="match status" value="1"/>
</dbReference>
<dbReference type="EMBL" id="JBHSMA010000011">
    <property type="protein sequence ID" value="MFC5412219.1"/>
    <property type="molecule type" value="Genomic_DNA"/>
</dbReference>
<dbReference type="Proteomes" id="UP001596106">
    <property type="component" value="Unassembled WGS sequence"/>
</dbReference>
<keyword evidence="4" id="KW-1185">Reference proteome</keyword>
<dbReference type="PRINTS" id="PR00922">
    <property type="entry name" value="DADACBPTASE3"/>
</dbReference>
<comment type="similarity">
    <text evidence="1">Belongs to the peptidase S13 family.</text>
</comment>
<comment type="caution">
    <text evidence="3">The sequence shown here is derived from an EMBL/GenBank/DDBJ whole genome shotgun (WGS) entry which is preliminary data.</text>
</comment>
<evidence type="ECO:0000256" key="1">
    <source>
        <dbReference type="ARBA" id="ARBA00006096"/>
    </source>
</evidence>
<dbReference type="Pfam" id="PF02113">
    <property type="entry name" value="Peptidase_S13"/>
    <property type="match status" value="1"/>
</dbReference>
<dbReference type="PANTHER" id="PTHR30023:SF0">
    <property type="entry name" value="PENICILLIN-SENSITIVE CARBOXYPEPTIDASE A"/>
    <property type="match status" value="1"/>
</dbReference>
<keyword evidence="3" id="KW-0121">Carboxypeptidase</keyword>
<dbReference type="GO" id="GO:0004180">
    <property type="term" value="F:carboxypeptidase activity"/>
    <property type="evidence" value="ECO:0007669"/>
    <property type="project" value="UniProtKB-KW"/>
</dbReference>
<gene>
    <name evidence="3" type="ORF">ACFPMF_23035</name>
</gene>
<evidence type="ECO:0000256" key="2">
    <source>
        <dbReference type="ARBA" id="ARBA00022801"/>
    </source>
</evidence>
<keyword evidence="3" id="KW-0645">Protease</keyword>
<sequence>MRSAVYSLCLFVLFLSGCATYRPIQRQLRQNPQLIDHATGFALYDWEKQKMVVEHNAHQYFIPASNTKLFSFYAGLMTLGDSIPALRYVTRNDSLIFWGTGDPTLLNPNLPDTTVVRFLRKRSERLVFSAANYSGERFGPGWAWDDFNDDYSAELAPLPLYGNFVRFTSPDRVARLDVEPRFFRDSLTAVSQRKFSRNVQRNEGNNRFDRPEAVRPFRQDIPFRWSPELAVRLLADTLHRPVSVADIRFDRSAKTLYSLPADSLYKRMLQVSDNTLAEHLMLLCSSVQDTVNSAVGIQAVLQQHLADLPDKPSWVDGSGLSRYNLVSPRSIIGLLQKIYRKVPQERLFKLLAIGGSAGTIQRLYKTDRPFVFAKSGSMTGVYNLSGYLITKKGKLLLFSMMNNNFAGSVADMRHRTAVFLTEIYQRY</sequence>